<protein>
    <submittedName>
        <fullName evidence="2">Uncharacterized protein</fullName>
    </submittedName>
</protein>
<organism evidence="2 3">
    <name type="scientific">Rhizoctonia solani</name>
    <dbReference type="NCBI Taxonomy" id="456999"/>
    <lineage>
        <taxon>Eukaryota</taxon>
        <taxon>Fungi</taxon>
        <taxon>Dikarya</taxon>
        <taxon>Basidiomycota</taxon>
        <taxon>Agaricomycotina</taxon>
        <taxon>Agaricomycetes</taxon>
        <taxon>Cantharellales</taxon>
        <taxon>Ceratobasidiaceae</taxon>
        <taxon>Rhizoctonia</taxon>
    </lineage>
</organism>
<dbReference type="Proteomes" id="UP000663831">
    <property type="component" value="Unassembled WGS sequence"/>
</dbReference>
<dbReference type="EMBL" id="CAJMWV010002647">
    <property type="protein sequence ID" value="CAE6467521.1"/>
    <property type="molecule type" value="Genomic_DNA"/>
</dbReference>
<accession>A0A8H3GUV9</accession>
<evidence type="ECO:0000313" key="2">
    <source>
        <dbReference type="EMBL" id="CAE6467521.1"/>
    </source>
</evidence>
<name>A0A8H3GUV9_9AGAM</name>
<proteinExistence type="predicted"/>
<dbReference type="AlphaFoldDB" id="A0A8H3GUV9"/>
<feature type="compositionally biased region" description="Low complexity" evidence="1">
    <location>
        <begin position="144"/>
        <end position="154"/>
    </location>
</feature>
<feature type="region of interest" description="Disordered" evidence="1">
    <location>
        <begin position="198"/>
        <end position="242"/>
    </location>
</feature>
<gene>
    <name evidence="2" type="ORF">RDB_LOCUS82724</name>
</gene>
<feature type="compositionally biased region" description="Low complexity" evidence="1">
    <location>
        <begin position="198"/>
        <end position="216"/>
    </location>
</feature>
<comment type="caution">
    <text evidence="2">The sequence shown here is derived from an EMBL/GenBank/DDBJ whole genome shotgun (WGS) entry which is preliminary data.</text>
</comment>
<reference evidence="2" key="1">
    <citation type="submission" date="2021-01" db="EMBL/GenBank/DDBJ databases">
        <authorList>
            <person name="Kaushik A."/>
        </authorList>
    </citation>
    <scope>NUCLEOTIDE SEQUENCE</scope>
    <source>
        <strain evidence="2">AG3-1AP</strain>
    </source>
</reference>
<feature type="non-terminal residue" evidence="2">
    <location>
        <position position="1"/>
    </location>
</feature>
<evidence type="ECO:0000313" key="3">
    <source>
        <dbReference type="Proteomes" id="UP000663831"/>
    </source>
</evidence>
<evidence type="ECO:0000256" key="1">
    <source>
        <dbReference type="SAM" id="MobiDB-lite"/>
    </source>
</evidence>
<feature type="region of interest" description="Disordered" evidence="1">
    <location>
        <begin position="129"/>
        <end position="169"/>
    </location>
</feature>
<sequence length="422" mass="45888">AGGEQKHHLYVHTWIVAVCGLHAINAALGICFAPNRQVDLLLVTTRSMVDSSHLGPVHQGIQHAIGYASNSSNNESAWRAAWSTTFFLFHTFSIRLGAALDCQTIPEFLALRRGGLINPLAPLERTMPFPSARPIFRPDPDDNSQSQLPSASSSGDEYTDSGGQPDSQSQLWNVDLDLEAGYVDHNLRSKTANPLGAPLGASLSSSSSEALSVSGSRDNTPELPSDTPPLGPAAPASRAGSERISNELDERRYFDLALVIFRSIPGDSWNVHGRIIWPQEFYPAILLEAKSPPPRLTDLPALVSLSPNPALANSIEEAYDDFSKKLPGAFATFPQQQSVVALATSGAWWSFAVVNRDDECIRWSRLFTLGYIYHDPFLLSLFHGASMSPNNPRNHSLVQAMVTMHINQGDNVVGSSPQSQQQ</sequence>